<dbReference type="AlphaFoldDB" id="A0A7Y6TTJ8"/>
<dbReference type="Proteomes" id="UP000566985">
    <property type="component" value="Unassembled WGS sequence"/>
</dbReference>
<name>A0A7Y6TTJ8_9GAMM</name>
<proteinExistence type="predicted"/>
<organism evidence="1 2">
    <name type="scientific">Pantoea brenneri</name>
    <dbReference type="NCBI Taxonomy" id="472694"/>
    <lineage>
        <taxon>Bacteria</taxon>
        <taxon>Pseudomonadati</taxon>
        <taxon>Pseudomonadota</taxon>
        <taxon>Gammaproteobacteria</taxon>
        <taxon>Enterobacterales</taxon>
        <taxon>Erwiniaceae</taxon>
        <taxon>Pantoea</taxon>
    </lineage>
</organism>
<dbReference type="RefSeq" id="WP_069729531.1">
    <property type="nucleotide sequence ID" value="NZ_JABWPE010000025.1"/>
</dbReference>
<evidence type="ECO:0000313" key="2">
    <source>
        <dbReference type="Proteomes" id="UP000566985"/>
    </source>
</evidence>
<dbReference type="EMBL" id="JABWPM010000025">
    <property type="protein sequence ID" value="NUY98371.1"/>
    <property type="molecule type" value="Genomic_DNA"/>
</dbReference>
<reference evidence="1 2" key="1">
    <citation type="submission" date="2020-05" db="EMBL/GenBank/DDBJ databases">
        <title>Whole Genome Sequences of Enterobacteriales Associated with the International Space Station.</title>
        <authorList>
            <person name="Bharadwaj A."/>
            <person name="Daudu R."/>
            <person name="Singh N."/>
            <person name="Wood J."/>
            <person name="Debieu M."/>
            <person name="Mason C."/>
            <person name="Wang C."/>
            <person name="Venkateswaran K."/>
        </authorList>
    </citation>
    <scope>NUCLEOTIDE SEQUENCE [LARGE SCALE GENOMIC DNA]</scope>
    <source>
        <strain evidence="1 2">IF5SW-B1</strain>
    </source>
</reference>
<protein>
    <submittedName>
        <fullName evidence="1">Uncharacterized protein</fullName>
    </submittedName>
</protein>
<evidence type="ECO:0000313" key="1">
    <source>
        <dbReference type="EMBL" id="NUY98371.1"/>
    </source>
</evidence>
<gene>
    <name evidence="1" type="ORF">HU668_18100</name>
</gene>
<sequence length="76" mass="8586">MNIHPPFHIGQRVRMSAFGYSVLRLDSADAFEASKNLVITYIKNIGHPDAPIWDVDVDNPLISMFLLEASMLEARE</sequence>
<dbReference type="GeneID" id="57347006"/>
<accession>A0A7Y6TTJ8</accession>
<comment type="caution">
    <text evidence="1">The sequence shown here is derived from an EMBL/GenBank/DDBJ whole genome shotgun (WGS) entry which is preliminary data.</text>
</comment>